<dbReference type="RefSeq" id="WP_313875044.1">
    <property type="nucleotide sequence ID" value="NZ_JAVBIK010000001.1"/>
</dbReference>
<feature type="signal peptide" evidence="1">
    <location>
        <begin position="1"/>
        <end position="23"/>
    </location>
</feature>
<keyword evidence="1" id="KW-0732">Signal</keyword>
<feature type="chain" id="PRO_5047022686" evidence="1">
    <location>
        <begin position="24"/>
        <end position="244"/>
    </location>
</feature>
<proteinExistence type="predicted"/>
<reference evidence="2 3" key="1">
    <citation type="submission" date="2023-08" db="EMBL/GenBank/DDBJ databases">
        <title>Rhodoferax potami sp. nov. and Rhodoferax mekongensis sp. nov., isolated from the Mekong River in Thailand.</title>
        <authorList>
            <person name="Kitikhun S."/>
            <person name="Charoenyingcharoen P."/>
            <person name="Siriarchawattana P."/>
            <person name="Likhitrattanapisal S."/>
            <person name="Nilsakha T."/>
            <person name="Chanpet A."/>
            <person name="Rattanawaree P."/>
            <person name="Ingsriswang S."/>
        </authorList>
    </citation>
    <scope>NUCLEOTIDE SEQUENCE [LARGE SCALE GENOMIC DNA]</scope>
    <source>
        <strain evidence="2 3">TBRC 17660</strain>
    </source>
</reference>
<evidence type="ECO:0000256" key="1">
    <source>
        <dbReference type="SAM" id="SignalP"/>
    </source>
</evidence>
<dbReference type="Proteomes" id="UP001321700">
    <property type="component" value="Unassembled WGS sequence"/>
</dbReference>
<organism evidence="2 3">
    <name type="scientific">Rhodoferax potami</name>
    <dbReference type="NCBI Taxonomy" id="3068338"/>
    <lineage>
        <taxon>Bacteria</taxon>
        <taxon>Pseudomonadati</taxon>
        <taxon>Pseudomonadota</taxon>
        <taxon>Betaproteobacteria</taxon>
        <taxon>Burkholderiales</taxon>
        <taxon>Comamonadaceae</taxon>
        <taxon>Rhodoferax</taxon>
    </lineage>
</organism>
<name>A0ABU3KQ64_9BURK</name>
<dbReference type="SUPFAM" id="SSF53850">
    <property type="entry name" value="Periplasmic binding protein-like II"/>
    <property type="match status" value="1"/>
</dbReference>
<accession>A0ABU3KQ64</accession>
<evidence type="ECO:0000313" key="3">
    <source>
        <dbReference type="Proteomes" id="UP001321700"/>
    </source>
</evidence>
<keyword evidence="3" id="KW-1185">Reference proteome</keyword>
<dbReference type="Gene3D" id="3.40.190.10">
    <property type="entry name" value="Periplasmic binding protein-like II"/>
    <property type="match status" value="2"/>
</dbReference>
<dbReference type="EMBL" id="JAVBIK010000001">
    <property type="protein sequence ID" value="MDT7519362.1"/>
    <property type="molecule type" value="Genomic_DNA"/>
</dbReference>
<comment type="caution">
    <text evidence="2">The sequence shown here is derived from an EMBL/GenBank/DDBJ whole genome shotgun (WGS) entry which is preliminary data.</text>
</comment>
<gene>
    <name evidence="2" type="ORF">RAE19_11675</name>
</gene>
<evidence type="ECO:0000313" key="2">
    <source>
        <dbReference type="EMBL" id="MDT7519362.1"/>
    </source>
</evidence>
<protein>
    <submittedName>
        <fullName evidence="2">Transporter substrate-binding domain-containing protein</fullName>
    </submittedName>
</protein>
<sequence length="244" mass="25884">MDRRHLLSTLTTLPLGIASASVAAPPWLLDVIDVIPYGFVQPNGSITGVMADFAQALSKACGHPIETRLVPIARALQNINRGSSDLTILLPVPGFDSEVQSIARLTQLEVEVLPRKGLVLDSRASLRGLRIASLSGGAGYGMIADLEGVLHQRTNSLSSMLQLLRSGRVDAVASVRHSLRQGLLEEGMRSADLGAAFVLGRLDLNLWATAGFAQADRTRLAEAASKITRSGQAAKIVAQYANNA</sequence>